<dbReference type="CDD" id="cd03677">
    <property type="entry name" value="MM_CoA_mutase_beta"/>
    <property type="match status" value="1"/>
</dbReference>
<evidence type="ECO:0000259" key="1">
    <source>
        <dbReference type="Pfam" id="PF01642"/>
    </source>
</evidence>
<evidence type="ECO:0000313" key="2">
    <source>
        <dbReference type="EMBL" id="SMC84657.1"/>
    </source>
</evidence>
<organism evidence="2 3">
    <name type="scientific">Cellulophaga tyrosinoxydans</name>
    <dbReference type="NCBI Taxonomy" id="504486"/>
    <lineage>
        <taxon>Bacteria</taxon>
        <taxon>Pseudomonadati</taxon>
        <taxon>Bacteroidota</taxon>
        <taxon>Flavobacteriia</taxon>
        <taxon>Flavobacteriales</taxon>
        <taxon>Flavobacteriaceae</taxon>
        <taxon>Cellulophaga</taxon>
    </lineage>
</organism>
<dbReference type="GO" id="GO:0016866">
    <property type="term" value="F:intramolecular transferase activity"/>
    <property type="evidence" value="ECO:0007669"/>
    <property type="project" value="InterPro"/>
</dbReference>
<gene>
    <name evidence="2" type="ORF">SAMN05660703_3012</name>
</gene>
<dbReference type="PANTHER" id="PTHR48101:SF1">
    <property type="entry name" value="METHYLMALONYL-COA MUTASE, LARGE SUBUNIT"/>
    <property type="match status" value="1"/>
</dbReference>
<dbReference type="SUPFAM" id="SSF51703">
    <property type="entry name" value="Cobalamin (vitamin B12)-dependent enzymes"/>
    <property type="match status" value="1"/>
</dbReference>
<accession>A0A1W2CHB9</accession>
<proteinExistence type="predicted"/>
<sequence>MKSSNNLFNEFSEVSAKQWKQKIQFDLKGKDYNETLVWESLEGIKVKPFYHAEDLEGIENTVQKKDGWKITQAIYAGNAEIANKKALKALDRGAESILFSIPSDDIEVNTLLNNINLESTKLYLEFKFLSVDYISKFTRLQNPSIAGIYFNFDIINNLSKTGNWHDTLENDFEQFSALLKDSHSLTIDATLYQNAGANTVQQLAYAIAHANEYLNQISEAALPTITVTFKVSMGANYFFEIAKIRALRILWNALAMEYGAKQTCEILAVPSKRNKTLYDYNTNMLRSTTECMSAILGGADAVCNLPYDAIYHKTNDFAERIARNQLVILKEESYFDKTTNPSDGAYYIESITNQLAEKALELFKNLEKAGGFLSQLKSHAIQKKIKESAQKEQDLFDARKEILVGTNKYDSSIDKMKGELELYPFVKNKPRKSIIEPIIEKRLAEVLEQKRLEDE</sequence>
<feature type="domain" description="Methylmalonyl-CoA mutase alpha/beta chain catalytic" evidence="1">
    <location>
        <begin position="176"/>
        <end position="418"/>
    </location>
</feature>
<dbReference type="Pfam" id="PF01642">
    <property type="entry name" value="MM_CoA_mutase"/>
    <property type="match status" value="1"/>
</dbReference>
<dbReference type="Gene3D" id="3.20.20.240">
    <property type="entry name" value="Methylmalonyl-CoA mutase"/>
    <property type="match status" value="1"/>
</dbReference>
<dbReference type="AlphaFoldDB" id="A0A1W2CHB9"/>
<dbReference type="PANTHER" id="PTHR48101">
    <property type="entry name" value="METHYLMALONYL-COA MUTASE, MITOCHONDRIAL-RELATED"/>
    <property type="match status" value="1"/>
</dbReference>
<dbReference type="EMBL" id="FWXO01000006">
    <property type="protein sequence ID" value="SMC84657.1"/>
    <property type="molecule type" value="Genomic_DNA"/>
</dbReference>
<dbReference type="RefSeq" id="WP_084062971.1">
    <property type="nucleotide sequence ID" value="NZ_FWXO01000006.1"/>
</dbReference>
<dbReference type="OrthoDB" id="9762378at2"/>
<keyword evidence="3" id="KW-1185">Reference proteome</keyword>
<dbReference type="InterPro" id="IPR016176">
    <property type="entry name" value="Cbl-dep_enz_cat"/>
</dbReference>
<name>A0A1W2CHB9_9FLAO</name>
<dbReference type="GO" id="GO:0031419">
    <property type="term" value="F:cobalamin binding"/>
    <property type="evidence" value="ECO:0007669"/>
    <property type="project" value="InterPro"/>
</dbReference>
<dbReference type="STRING" id="504486.SAMN05660703_3012"/>
<reference evidence="2 3" key="1">
    <citation type="submission" date="2017-04" db="EMBL/GenBank/DDBJ databases">
        <authorList>
            <person name="Afonso C.L."/>
            <person name="Miller P.J."/>
            <person name="Scott M.A."/>
            <person name="Spackman E."/>
            <person name="Goraichik I."/>
            <person name="Dimitrov K.M."/>
            <person name="Suarez D.L."/>
            <person name="Swayne D.E."/>
        </authorList>
    </citation>
    <scope>NUCLEOTIDE SEQUENCE [LARGE SCALE GENOMIC DNA]</scope>
    <source>
        <strain evidence="2 3">DSM 21164</strain>
    </source>
</reference>
<dbReference type="InterPro" id="IPR006099">
    <property type="entry name" value="MeMalonylCoA_mutase_a/b_cat"/>
</dbReference>
<evidence type="ECO:0000313" key="3">
    <source>
        <dbReference type="Proteomes" id="UP000192360"/>
    </source>
</evidence>
<dbReference type="Proteomes" id="UP000192360">
    <property type="component" value="Unassembled WGS sequence"/>
</dbReference>
<protein>
    <submittedName>
        <fullName evidence="2">Methylmalonyl-CoA mutase</fullName>
    </submittedName>
</protein>